<dbReference type="Gene3D" id="3.30.1390.10">
    <property type="match status" value="1"/>
</dbReference>
<evidence type="ECO:0008006" key="3">
    <source>
        <dbReference type="Google" id="ProtNLM"/>
    </source>
</evidence>
<protein>
    <recommendedName>
        <fullName evidence="3">Ribosomal protein L7/L12 C-terminal domain-containing protein</fullName>
    </recommendedName>
</protein>
<gene>
    <name evidence="1" type="ORF">MF672_025035</name>
</gene>
<dbReference type="Proteomes" id="UP001317259">
    <property type="component" value="Unassembled WGS sequence"/>
</dbReference>
<reference evidence="1 2" key="1">
    <citation type="submission" date="2022-04" db="EMBL/GenBank/DDBJ databases">
        <title>Genome draft of Actinomadura sp. ATCC 31491.</title>
        <authorList>
            <person name="Shi X."/>
            <person name="Du Y."/>
        </authorList>
    </citation>
    <scope>NUCLEOTIDE SEQUENCE [LARGE SCALE GENOMIC DNA]</scope>
    <source>
        <strain evidence="1 2">ATCC 31491</strain>
    </source>
</reference>
<sequence length="84" mass="9016">MESVEDRIARLEQQVAELQRHLGLVTGAAGAASDGPALPPEFHAALRDGKTVKAIKIYRQATGASLVVAKRAVEAIQRRSALER</sequence>
<evidence type="ECO:0000313" key="2">
    <source>
        <dbReference type="Proteomes" id="UP001317259"/>
    </source>
</evidence>
<dbReference type="RefSeq" id="WP_242382327.1">
    <property type="nucleotide sequence ID" value="NZ_JAKRKC020000001.1"/>
</dbReference>
<proteinExistence type="predicted"/>
<evidence type="ECO:0000313" key="1">
    <source>
        <dbReference type="EMBL" id="MCK2217031.1"/>
    </source>
</evidence>
<name>A0ABT0FXH1_9ACTN</name>
<comment type="caution">
    <text evidence="1">The sequence shown here is derived from an EMBL/GenBank/DDBJ whole genome shotgun (WGS) entry which is preliminary data.</text>
</comment>
<dbReference type="InterPro" id="IPR014719">
    <property type="entry name" value="Ribosomal_bL12_C/ClpS-like"/>
</dbReference>
<keyword evidence="2" id="KW-1185">Reference proteome</keyword>
<accession>A0ABT0FXH1</accession>
<dbReference type="EMBL" id="JAKRKC020000001">
    <property type="protein sequence ID" value="MCK2217031.1"/>
    <property type="molecule type" value="Genomic_DNA"/>
</dbReference>
<organism evidence="1 2">
    <name type="scientific">Actinomadura luzonensis</name>
    <dbReference type="NCBI Taxonomy" id="2805427"/>
    <lineage>
        <taxon>Bacteria</taxon>
        <taxon>Bacillati</taxon>
        <taxon>Actinomycetota</taxon>
        <taxon>Actinomycetes</taxon>
        <taxon>Streptosporangiales</taxon>
        <taxon>Thermomonosporaceae</taxon>
        <taxon>Actinomadura</taxon>
    </lineage>
</organism>